<organism evidence="3">
    <name type="scientific">Haemonchus placei</name>
    <name type="common">Barber's pole worm</name>
    <dbReference type="NCBI Taxonomy" id="6290"/>
    <lineage>
        <taxon>Eukaryota</taxon>
        <taxon>Metazoa</taxon>
        <taxon>Ecdysozoa</taxon>
        <taxon>Nematoda</taxon>
        <taxon>Chromadorea</taxon>
        <taxon>Rhabditida</taxon>
        <taxon>Rhabditina</taxon>
        <taxon>Rhabditomorpha</taxon>
        <taxon>Strongyloidea</taxon>
        <taxon>Trichostrongylidae</taxon>
        <taxon>Haemonchus</taxon>
    </lineage>
</organism>
<reference evidence="1 2" key="2">
    <citation type="submission" date="2018-11" db="EMBL/GenBank/DDBJ databases">
        <authorList>
            <consortium name="Pathogen Informatics"/>
        </authorList>
    </citation>
    <scope>NUCLEOTIDE SEQUENCE [LARGE SCALE GENOMIC DNA]</scope>
    <source>
        <strain evidence="1 2">MHpl1</strain>
    </source>
</reference>
<evidence type="ECO:0000313" key="2">
    <source>
        <dbReference type="Proteomes" id="UP000268014"/>
    </source>
</evidence>
<reference evidence="3" key="1">
    <citation type="submission" date="2017-02" db="UniProtKB">
        <authorList>
            <consortium name="WormBaseParasite"/>
        </authorList>
    </citation>
    <scope>IDENTIFICATION</scope>
</reference>
<dbReference type="Proteomes" id="UP000268014">
    <property type="component" value="Unassembled WGS sequence"/>
</dbReference>
<dbReference type="EMBL" id="UZAF01016154">
    <property type="protein sequence ID" value="VDO21896.1"/>
    <property type="molecule type" value="Genomic_DNA"/>
</dbReference>
<dbReference type="WBParaSite" id="HPLM_0000389001-mRNA-1">
    <property type="protein sequence ID" value="HPLM_0000389001-mRNA-1"/>
    <property type="gene ID" value="HPLM_0000389001"/>
</dbReference>
<dbReference type="AlphaFoldDB" id="A0A0N4W2E5"/>
<proteinExistence type="predicted"/>
<evidence type="ECO:0000313" key="3">
    <source>
        <dbReference type="WBParaSite" id="HPLM_0000389001-mRNA-1"/>
    </source>
</evidence>
<dbReference type="OrthoDB" id="449052at2759"/>
<gene>
    <name evidence="1" type="ORF">HPLM_LOCUS3882</name>
</gene>
<keyword evidence="2" id="KW-1185">Reference proteome</keyword>
<sequence length="99" mass="11526">MMCLNRIHRVPIIQFDENYAKSEARKQQGTLLYVLSLRNVFTQTVVKLSNPNPSLCSHIKQKTVCERRVGTWTRVQTVRLFHTTPANRDLKQMLELKAS</sequence>
<name>A0A0N4W2E5_HAEPC</name>
<accession>A0A0N4W2E5</accession>
<evidence type="ECO:0000313" key="1">
    <source>
        <dbReference type="EMBL" id="VDO21896.1"/>
    </source>
</evidence>
<protein>
    <submittedName>
        <fullName evidence="1 3">Uncharacterized protein</fullName>
    </submittedName>
</protein>
<dbReference type="STRING" id="6290.A0A0N4W2E5"/>